<dbReference type="AlphaFoldDB" id="A0A7V5HZU4"/>
<evidence type="ECO:0000256" key="5">
    <source>
        <dbReference type="ARBA" id="ARBA00022840"/>
    </source>
</evidence>
<keyword evidence="2" id="KW-0963">Cytoplasm</keyword>
<dbReference type="InterPro" id="IPR016188">
    <property type="entry name" value="PurM-like_N"/>
</dbReference>
<dbReference type="GO" id="GO:0004637">
    <property type="term" value="F:phosphoribosylamine-glycine ligase activity"/>
    <property type="evidence" value="ECO:0007669"/>
    <property type="project" value="TreeGrafter"/>
</dbReference>
<comment type="caution">
    <text evidence="8">The sequence shown here is derived from an EMBL/GenBank/DDBJ whole genome shotgun (WGS) entry which is preliminary data.</text>
</comment>
<evidence type="ECO:0000256" key="6">
    <source>
        <dbReference type="ARBA" id="ARBA00033093"/>
    </source>
</evidence>
<dbReference type="InterPro" id="IPR004733">
    <property type="entry name" value="PurM_cligase"/>
</dbReference>
<proteinExistence type="predicted"/>
<evidence type="ECO:0000256" key="4">
    <source>
        <dbReference type="ARBA" id="ARBA00022741"/>
    </source>
</evidence>
<keyword evidence="5" id="KW-0067">ATP-binding</keyword>
<evidence type="ECO:0000256" key="1">
    <source>
        <dbReference type="ARBA" id="ARBA00020367"/>
    </source>
</evidence>
<dbReference type="SUPFAM" id="SSF55326">
    <property type="entry name" value="PurM N-terminal domain-like"/>
    <property type="match status" value="1"/>
</dbReference>
<organism evidence="8">
    <name type="scientific">Aerophobetes bacterium</name>
    <dbReference type="NCBI Taxonomy" id="2030807"/>
    <lineage>
        <taxon>Bacteria</taxon>
        <taxon>Candidatus Aerophobota</taxon>
    </lineage>
</organism>
<evidence type="ECO:0000256" key="3">
    <source>
        <dbReference type="ARBA" id="ARBA00022598"/>
    </source>
</evidence>
<accession>A0A7V5HZU4</accession>
<dbReference type="Gene3D" id="3.30.1330.10">
    <property type="entry name" value="PurM-like, N-terminal domain"/>
    <property type="match status" value="1"/>
</dbReference>
<dbReference type="GO" id="GO:0046084">
    <property type="term" value="P:adenine biosynthetic process"/>
    <property type="evidence" value="ECO:0007669"/>
    <property type="project" value="TreeGrafter"/>
</dbReference>
<dbReference type="EMBL" id="DRTT01000162">
    <property type="protein sequence ID" value="HHF98995.1"/>
    <property type="molecule type" value="Genomic_DNA"/>
</dbReference>
<dbReference type="Proteomes" id="UP000886070">
    <property type="component" value="Unassembled WGS sequence"/>
</dbReference>
<dbReference type="GO" id="GO:0005524">
    <property type="term" value="F:ATP binding"/>
    <property type="evidence" value="ECO:0007669"/>
    <property type="project" value="UniProtKB-KW"/>
</dbReference>
<keyword evidence="3" id="KW-0436">Ligase</keyword>
<dbReference type="PANTHER" id="PTHR10520">
    <property type="entry name" value="TRIFUNCTIONAL PURINE BIOSYNTHETIC PROTEIN ADENOSINE-3-RELATED"/>
    <property type="match status" value="1"/>
</dbReference>
<dbReference type="InterPro" id="IPR036921">
    <property type="entry name" value="PurM-like_N_sf"/>
</dbReference>
<dbReference type="GO" id="GO:0005829">
    <property type="term" value="C:cytosol"/>
    <property type="evidence" value="ECO:0007669"/>
    <property type="project" value="TreeGrafter"/>
</dbReference>
<dbReference type="Pfam" id="PF00586">
    <property type="entry name" value="AIRS"/>
    <property type="match status" value="1"/>
</dbReference>
<evidence type="ECO:0000313" key="8">
    <source>
        <dbReference type="EMBL" id="HHF98995.1"/>
    </source>
</evidence>
<name>A0A7V5HZU4_UNCAE</name>
<dbReference type="GO" id="GO:0006189">
    <property type="term" value="P:'de novo' IMP biosynthetic process"/>
    <property type="evidence" value="ECO:0007669"/>
    <property type="project" value="InterPro"/>
</dbReference>
<dbReference type="PANTHER" id="PTHR10520:SF12">
    <property type="entry name" value="TRIFUNCTIONAL PURINE BIOSYNTHETIC PROTEIN ADENOSINE-3"/>
    <property type="match status" value="1"/>
</dbReference>
<protein>
    <recommendedName>
        <fullName evidence="1">Phosphoribosylformylglycinamidine cyclo-ligase</fullName>
    </recommendedName>
    <alternativeName>
        <fullName evidence="6">AIRS</fullName>
    </alternativeName>
</protein>
<sequence length="197" mass="21364">MQEEKLSYKKVGVDVEKEDLSLEKLKKWTEKTFNLREKQGSVKLEIGYFANIIDIGFGRGLAISTDGVGTKILIAQLMGKYDTVGIDCVAMNVNDILCVGAEPISMVDYLAVANPEPELLEQIGKGLYEGAKAARINIPGGEIAQVREMIKGEKKGYEFDLVGTAVGLVELDKIIIGKGIKEKDVIVGFASSGLHSN</sequence>
<evidence type="ECO:0000256" key="2">
    <source>
        <dbReference type="ARBA" id="ARBA00022490"/>
    </source>
</evidence>
<gene>
    <name evidence="8" type="ORF">ENL39_05880</name>
</gene>
<dbReference type="GO" id="GO:0004641">
    <property type="term" value="F:phosphoribosylformylglycinamidine cyclo-ligase activity"/>
    <property type="evidence" value="ECO:0007669"/>
    <property type="project" value="InterPro"/>
</dbReference>
<keyword evidence="4" id="KW-0547">Nucleotide-binding</keyword>
<feature type="non-terminal residue" evidence="8">
    <location>
        <position position="197"/>
    </location>
</feature>
<evidence type="ECO:0000259" key="7">
    <source>
        <dbReference type="Pfam" id="PF00586"/>
    </source>
</evidence>
<dbReference type="FunFam" id="3.30.1330.10:FF:000020">
    <property type="entry name" value="Phosphoribosylformylglycinamidine cyclo-ligase"/>
    <property type="match status" value="1"/>
</dbReference>
<reference evidence="8" key="1">
    <citation type="journal article" date="2020" name="mSystems">
        <title>Genome- and Community-Level Interaction Insights into Carbon Utilization and Element Cycling Functions of Hydrothermarchaeota in Hydrothermal Sediment.</title>
        <authorList>
            <person name="Zhou Z."/>
            <person name="Liu Y."/>
            <person name="Xu W."/>
            <person name="Pan J."/>
            <person name="Luo Z.H."/>
            <person name="Li M."/>
        </authorList>
    </citation>
    <scope>NUCLEOTIDE SEQUENCE [LARGE SCALE GENOMIC DNA]</scope>
    <source>
        <strain evidence="8">HyVt-92</strain>
    </source>
</reference>
<feature type="domain" description="PurM-like N-terminal" evidence="7">
    <location>
        <begin position="51"/>
        <end position="169"/>
    </location>
</feature>